<feature type="compositionally biased region" description="Low complexity" evidence="1">
    <location>
        <begin position="272"/>
        <end position="282"/>
    </location>
</feature>
<sequence>MAPSLDTGTPKFLERLKGSMKGKRVSSPRTAAIYHTVLIHPESGQLRIDGCIVEPEPGMFGVLRLDGVELLVEYTTKLPCALASSQGGLVPEVLYVRPTPSVSSLKEGMNFTVFINSAHFLVKVKQVLGSVPDPVSREPVSRDPLVEMQITDVGRSNCTPAVRVMKTPLQRHRYPASPESLAPNRQPYTPLTPSPLSRLAELVHTPASSQEKPLPTPPSLSPTGVSGNNVRHERQNTDTQSGANDNTNGTAGDVPLLIQSIVNLKASPSAAAKVPSAGPASRRSSHHASRPSSRQSQCELLEVPPKRTSMDDRHSVESVAGSAPGSPTSTRTPSLRRVTRIPINLPNNRESERNVAIQPTSNESPKPEGRQALQALSSSLQDVLSDPAQSAEIPLAGLGVSRWSRSRSASTSSRRSRLSVQERLQQEDTALTPRASSPQHVHEEVHLHTQYYPTQRKPSCGSWSGVQQISMTYTGYPEPLEGQSPEQLSTPRQRRRTLSKHDSPIEALKHGAVVAGTDIGVIGTGRPGRNALVQPQGFFDPAILPSHLRGDLPTAQGAQRKGKGKAMPNCMEPASSPTIPPAAINANIPLTTQVDIKVGTSRPIYGTEPIPQFPIDTTGDAMIMSGGCRAVLVTPAQAQSILEVAYQQPHNRYHPIAPGMPGPSTSLRF</sequence>
<accession>A0A9W8KAV1</accession>
<protein>
    <submittedName>
        <fullName evidence="2">Uncharacterized protein</fullName>
    </submittedName>
</protein>
<dbReference type="AlphaFoldDB" id="A0A9W8KAV1"/>
<feature type="region of interest" description="Disordered" evidence="1">
    <location>
        <begin position="166"/>
        <end position="252"/>
    </location>
</feature>
<dbReference type="OrthoDB" id="10370502at2759"/>
<feature type="compositionally biased region" description="Polar residues" evidence="1">
    <location>
        <begin position="237"/>
        <end position="250"/>
    </location>
</feature>
<feature type="region of interest" description="Disordered" evidence="1">
    <location>
        <begin position="272"/>
        <end position="371"/>
    </location>
</feature>
<feature type="compositionally biased region" description="Polar residues" evidence="1">
    <location>
        <begin position="186"/>
        <end position="195"/>
    </location>
</feature>
<comment type="caution">
    <text evidence="2">The sequence shown here is derived from an EMBL/GenBank/DDBJ whole genome shotgun (WGS) entry which is preliminary data.</text>
</comment>
<keyword evidence="3" id="KW-1185">Reference proteome</keyword>
<feature type="compositionally biased region" description="Low complexity" evidence="1">
    <location>
        <begin position="401"/>
        <end position="413"/>
    </location>
</feature>
<feature type="region of interest" description="Disordered" evidence="1">
    <location>
        <begin position="401"/>
        <end position="443"/>
    </location>
</feature>
<gene>
    <name evidence="2" type="ORF">NLJ89_g2693</name>
</gene>
<evidence type="ECO:0000313" key="2">
    <source>
        <dbReference type="EMBL" id="KAJ3513895.1"/>
    </source>
</evidence>
<feature type="compositionally biased region" description="Basic and acidic residues" evidence="1">
    <location>
        <begin position="304"/>
        <end position="316"/>
    </location>
</feature>
<dbReference type="EMBL" id="JANKHO010000173">
    <property type="protein sequence ID" value="KAJ3513895.1"/>
    <property type="molecule type" value="Genomic_DNA"/>
</dbReference>
<feature type="region of interest" description="Disordered" evidence="1">
    <location>
        <begin position="475"/>
        <end position="501"/>
    </location>
</feature>
<evidence type="ECO:0000256" key="1">
    <source>
        <dbReference type="SAM" id="MobiDB-lite"/>
    </source>
</evidence>
<dbReference type="Proteomes" id="UP001148786">
    <property type="component" value="Unassembled WGS sequence"/>
</dbReference>
<reference evidence="2" key="1">
    <citation type="submission" date="2022-07" db="EMBL/GenBank/DDBJ databases">
        <title>Genome Sequence of Agrocybe chaxingu.</title>
        <authorList>
            <person name="Buettner E."/>
        </authorList>
    </citation>
    <scope>NUCLEOTIDE SEQUENCE</scope>
    <source>
        <strain evidence="2">MP-N11</strain>
    </source>
</reference>
<name>A0A9W8KAV1_9AGAR</name>
<evidence type="ECO:0000313" key="3">
    <source>
        <dbReference type="Proteomes" id="UP001148786"/>
    </source>
</evidence>
<proteinExistence type="predicted"/>
<organism evidence="2 3">
    <name type="scientific">Agrocybe chaxingu</name>
    <dbReference type="NCBI Taxonomy" id="84603"/>
    <lineage>
        <taxon>Eukaryota</taxon>
        <taxon>Fungi</taxon>
        <taxon>Dikarya</taxon>
        <taxon>Basidiomycota</taxon>
        <taxon>Agaricomycotina</taxon>
        <taxon>Agaricomycetes</taxon>
        <taxon>Agaricomycetidae</taxon>
        <taxon>Agaricales</taxon>
        <taxon>Agaricineae</taxon>
        <taxon>Strophariaceae</taxon>
        <taxon>Agrocybe</taxon>
    </lineage>
</organism>